<gene>
    <name evidence="2" type="ORF">PQG83_16205</name>
</gene>
<dbReference type="PANTHER" id="PTHR23150:SF19">
    <property type="entry name" value="FORMYLGLYCINE-GENERATING ENZYME"/>
    <property type="match status" value="1"/>
</dbReference>
<evidence type="ECO:0000313" key="3">
    <source>
        <dbReference type="Proteomes" id="UP001302494"/>
    </source>
</evidence>
<proteinExistence type="predicted"/>
<reference evidence="2 3" key="1">
    <citation type="submission" date="2023-01" db="EMBL/GenBank/DDBJ databases">
        <title>Cultivation and genomic characterization of new, ubiquitous marine nitrite-oxidizing bacteria from the Nitrospirales.</title>
        <authorList>
            <person name="Mueller A.J."/>
            <person name="Daebeler A."/>
            <person name="Herbold C.W."/>
            <person name="Kirkegaard R.H."/>
            <person name="Daims H."/>
        </authorList>
    </citation>
    <scope>NUCLEOTIDE SEQUENCE [LARGE SCALE GENOMIC DNA]</scope>
    <source>
        <strain evidence="2 3">DK</strain>
    </source>
</reference>
<dbReference type="AlphaFoldDB" id="A0AA96GGC5"/>
<dbReference type="InterPro" id="IPR042095">
    <property type="entry name" value="SUMF_sf"/>
</dbReference>
<dbReference type="EMBL" id="CP116968">
    <property type="protein sequence ID" value="WNM61281.1"/>
    <property type="molecule type" value="Genomic_DNA"/>
</dbReference>
<dbReference type="PANTHER" id="PTHR23150">
    <property type="entry name" value="SULFATASE MODIFYING FACTOR 1, 2"/>
    <property type="match status" value="1"/>
</dbReference>
<keyword evidence="3" id="KW-1185">Reference proteome</keyword>
<evidence type="ECO:0000313" key="2">
    <source>
        <dbReference type="EMBL" id="WNM61281.1"/>
    </source>
</evidence>
<evidence type="ECO:0000259" key="1">
    <source>
        <dbReference type="Pfam" id="PF03781"/>
    </source>
</evidence>
<dbReference type="SUPFAM" id="SSF56436">
    <property type="entry name" value="C-type lectin-like"/>
    <property type="match status" value="1"/>
</dbReference>
<feature type="domain" description="Sulfatase-modifying factor enzyme-like" evidence="1">
    <location>
        <begin position="63"/>
        <end position="304"/>
    </location>
</feature>
<dbReference type="InterPro" id="IPR005532">
    <property type="entry name" value="SUMF_dom"/>
</dbReference>
<dbReference type="GO" id="GO:0120147">
    <property type="term" value="F:formylglycine-generating oxidase activity"/>
    <property type="evidence" value="ECO:0007669"/>
    <property type="project" value="TreeGrafter"/>
</dbReference>
<organism evidence="2 3">
    <name type="scientific">Candidatus Nitrospira neomarina</name>
    <dbReference type="NCBI Taxonomy" id="3020899"/>
    <lineage>
        <taxon>Bacteria</taxon>
        <taxon>Pseudomonadati</taxon>
        <taxon>Nitrospirota</taxon>
        <taxon>Nitrospiria</taxon>
        <taxon>Nitrospirales</taxon>
        <taxon>Nitrospiraceae</taxon>
        <taxon>Nitrospira</taxon>
    </lineage>
</organism>
<dbReference type="Proteomes" id="UP001302494">
    <property type="component" value="Chromosome"/>
</dbReference>
<dbReference type="InterPro" id="IPR016187">
    <property type="entry name" value="CTDL_fold"/>
</dbReference>
<dbReference type="InterPro" id="IPR051043">
    <property type="entry name" value="Sulfatase_Mod_Factor_Kinase"/>
</dbReference>
<dbReference type="RefSeq" id="WP_312743208.1">
    <property type="nucleotide sequence ID" value="NZ_CP116968.1"/>
</dbReference>
<dbReference type="Gene3D" id="3.90.1580.10">
    <property type="entry name" value="paralog of FGE (formylglycine-generating enzyme)"/>
    <property type="match status" value="1"/>
</dbReference>
<dbReference type="KEGG" id="nneo:PQG83_16205"/>
<sequence length="308" mass="34892">MLHTFYLPFTAVRILHYLLLTAFLSIGLLLGSSCLAIGETLLPPDEVDEHIAHIASLAKPSPQVPIPEGVFLMGTNRRDDLRHSLEMHYDDTEFPQRHIWVDKFLMDRYEGTLSEYLAFLLTTNRPVSHELRGLIWHLISVHFIPDEALASWPALYITWEEAKAFCEHHDKRLPSEAEWEKAARGESARIFPWGEMDPTADLAVFGQYHVHEIPLVATVDSFEDGQSIYKILHLAGNIAEWVNDWLGPDYYPIMPARNPPGPKSGRYKVVRGGSWKSRPVMLRSATRGGAIPEERSANIGFRCAQSSP</sequence>
<name>A0AA96GGC5_9BACT</name>
<accession>A0AA96GGC5</accession>
<dbReference type="Pfam" id="PF03781">
    <property type="entry name" value="FGE-sulfatase"/>
    <property type="match status" value="1"/>
</dbReference>
<protein>
    <submittedName>
        <fullName evidence="2">SUMF1/EgtB/PvdO family nonheme iron enzyme</fullName>
    </submittedName>
</protein>